<evidence type="ECO:0000313" key="1">
    <source>
        <dbReference type="EMBL" id="EHL30917.1"/>
    </source>
</evidence>
<dbReference type="EMBL" id="JH413822">
    <property type="protein sequence ID" value="EHL30917.1"/>
    <property type="molecule type" value="Genomic_DNA"/>
</dbReference>
<evidence type="ECO:0000313" key="2">
    <source>
        <dbReference type="Proteomes" id="UP000002770"/>
    </source>
</evidence>
<dbReference type="AlphaFoldDB" id="G9EP82"/>
<reference evidence="1 2" key="1">
    <citation type="journal article" date="2011" name="BMC Genomics">
        <title>Insight into cross-talk between intra-amoebal pathogens.</title>
        <authorList>
            <person name="Gimenez G."/>
            <person name="Bertelli C."/>
            <person name="Moliner C."/>
            <person name="Robert C."/>
            <person name="Raoult D."/>
            <person name="Fournier P.E."/>
            <person name="Greub G."/>
        </authorList>
    </citation>
    <scope>NUCLEOTIDE SEQUENCE [LARGE SCALE GENOMIC DNA]</scope>
    <source>
        <strain evidence="1 2">LLAP12</strain>
    </source>
</reference>
<name>G9EP82_9GAMM</name>
<gene>
    <name evidence="1" type="ORF">LDG_7065</name>
</gene>
<dbReference type="STRING" id="658187.LDG_7065"/>
<protein>
    <submittedName>
        <fullName evidence="1">Uncharacterized protein</fullName>
    </submittedName>
</protein>
<organism evidence="1 2">
    <name type="scientific">Legionella drancourtii LLAP12</name>
    <dbReference type="NCBI Taxonomy" id="658187"/>
    <lineage>
        <taxon>Bacteria</taxon>
        <taxon>Pseudomonadati</taxon>
        <taxon>Pseudomonadota</taxon>
        <taxon>Gammaproteobacteria</taxon>
        <taxon>Legionellales</taxon>
        <taxon>Legionellaceae</taxon>
        <taxon>Legionella</taxon>
    </lineage>
</organism>
<accession>G9EP82</accession>
<keyword evidence="2" id="KW-1185">Reference proteome</keyword>
<proteinExistence type="predicted"/>
<sequence length="44" mass="5326">MPLIKPMHMNLLSTYRMDMTPMLEKEGLNYPEDNVKELRLQEQF</sequence>
<dbReference type="HOGENOM" id="CLU_3218041_0_0_6"/>
<dbReference type="InParanoid" id="G9EP82"/>
<dbReference type="Proteomes" id="UP000002770">
    <property type="component" value="Unassembled WGS sequence"/>
</dbReference>